<keyword evidence="5" id="KW-1185">Reference proteome</keyword>
<feature type="transmembrane region" description="Helical" evidence="2">
    <location>
        <begin position="236"/>
        <end position="259"/>
    </location>
</feature>
<protein>
    <recommendedName>
        <fullName evidence="6">Gram-positive cocci surface proteins LPxTG domain-containing protein</fullName>
    </recommendedName>
</protein>
<dbReference type="RefSeq" id="WP_266600817.1">
    <property type="nucleotide sequence ID" value="NZ_JAPHNL010000200.1"/>
</dbReference>
<evidence type="ECO:0000256" key="3">
    <source>
        <dbReference type="SAM" id="SignalP"/>
    </source>
</evidence>
<feature type="signal peptide" evidence="3">
    <location>
        <begin position="1"/>
        <end position="26"/>
    </location>
</feature>
<keyword evidence="2" id="KW-1133">Transmembrane helix</keyword>
<proteinExistence type="predicted"/>
<gene>
    <name evidence="4" type="ORF">OFY01_17100</name>
</gene>
<reference evidence="4" key="1">
    <citation type="submission" date="2022-10" db="EMBL/GenBank/DDBJ databases">
        <title>Streptomyces beihaiensis sp. nov., a chitin degrading actinobacterium, isolated from shrimp pond soil.</title>
        <authorList>
            <person name="Xie J."/>
            <person name="Shen N."/>
        </authorList>
    </citation>
    <scope>NUCLEOTIDE SEQUENCE</scope>
    <source>
        <strain evidence="4">GXMU-J5</strain>
    </source>
</reference>
<evidence type="ECO:0000256" key="1">
    <source>
        <dbReference type="SAM" id="MobiDB-lite"/>
    </source>
</evidence>
<dbReference type="EMBL" id="JAPHNL010000200">
    <property type="protein sequence ID" value="MCX3061446.1"/>
    <property type="molecule type" value="Genomic_DNA"/>
</dbReference>
<sequence length="270" mass="28077">MRLCRPIALGLTAAALAVVPGSPAPAAVGPHPATCQSASASPTTAASAPETPFPLDTHIHEGPDAYASGDGYQTWSLDLVSRAASTCTRVHPVLVLVDRTRQLRPDHIRMEFRAGGRWHPVRFERTDRAENIGVFAGDSPGFTVAPGATVTVDVRLAFTPDAPDDHVVATAALVRRERDDGDWVGESGGYAFDVVAEDGGADADGDGAVDGSGAWSGDEPGSDRPGQLARTGRQDAVLRALGAAAAALVLSGTALVVGARTRRRRHPRRG</sequence>
<evidence type="ECO:0008006" key="6">
    <source>
        <dbReference type="Google" id="ProtNLM"/>
    </source>
</evidence>
<feature type="region of interest" description="Disordered" evidence="1">
    <location>
        <begin position="201"/>
        <end position="230"/>
    </location>
</feature>
<keyword evidence="3" id="KW-0732">Signal</keyword>
<evidence type="ECO:0000313" key="4">
    <source>
        <dbReference type="EMBL" id="MCX3061446.1"/>
    </source>
</evidence>
<dbReference type="Proteomes" id="UP001163064">
    <property type="component" value="Unassembled WGS sequence"/>
</dbReference>
<comment type="caution">
    <text evidence="4">The sequence shown here is derived from an EMBL/GenBank/DDBJ whole genome shotgun (WGS) entry which is preliminary data.</text>
</comment>
<feature type="region of interest" description="Disordered" evidence="1">
    <location>
        <begin position="25"/>
        <end position="51"/>
    </location>
</feature>
<name>A0ABT3TWM6_9ACTN</name>
<organism evidence="4 5">
    <name type="scientific">Streptomyces beihaiensis</name>
    <dbReference type="NCBI Taxonomy" id="2984495"/>
    <lineage>
        <taxon>Bacteria</taxon>
        <taxon>Bacillati</taxon>
        <taxon>Actinomycetota</taxon>
        <taxon>Actinomycetes</taxon>
        <taxon>Kitasatosporales</taxon>
        <taxon>Streptomycetaceae</taxon>
        <taxon>Streptomyces</taxon>
    </lineage>
</organism>
<keyword evidence="2" id="KW-0472">Membrane</keyword>
<keyword evidence="2" id="KW-0812">Transmembrane</keyword>
<feature type="compositionally biased region" description="Low complexity" evidence="1">
    <location>
        <begin position="25"/>
        <end position="50"/>
    </location>
</feature>
<feature type="chain" id="PRO_5045367831" description="Gram-positive cocci surface proteins LPxTG domain-containing protein" evidence="3">
    <location>
        <begin position="27"/>
        <end position="270"/>
    </location>
</feature>
<feature type="compositionally biased region" description="Low complexity" evidence="1">
    <location>
        <begin position="209"/>
        <end position="218"/>
    </location>
</feature>
<accession>A0ABT3TWM6</accession>
<evidence type="ECO:0000313" key="5">
    <source>
        <dbReference type="Proteomes" id="UP001163064"/>
    </source>
</evidence>
<evidence type="ECO:0000256" key="2">
    <source>
        <dbReference type="SAM" id="Phobius"/>
    </source>
</evidence>